<dbReference type="Pfam" id="PF11869">
    <property type="entry name" value="DUF3389"/>
    <property type="match status" value="1"/>
</dbReference>
<gene>
    <name evidence="1" type="ORF">H8Q88_17490</name>
</gene>
<name>A0A9X0RAF6_VIBME</name>
<dbReference type="OrthoDB" id="6271555at2"/>
<protein>
    <submittedName>
        <fullName evidence="1">DUF3389 domain-containing protein</fullName>
    </submittedName>
</protein>
<evidence type="ECO:0000313" key="2">
    <source>
        <dbReference type="Proteomes" id="UP000615796"/>
    </source>
</evidence>
<comment type="caution">
    <text evidence="1">The sequence shown here is derived from an EMBL/GenBank/DDBJ whole genome shotgun (WGS) entry which is preliminary data.</text>
</comment>
<dbReference type="AlphaFoldDB" id="A0A9X0RAF6"/>
<dbReference type="GeneID" id="79889475"/>
<dbReference type="Proteomes" id="UP000615796">
    <property type="component" value="Unassembled WGS sequence"/>
</dbReference>
<keyword evidence="2" id="KW-1185">Reference proteome</keyword>
<sequence length="77" mass="8002">MMIEFSGGKIIATAHEVVVRLLGEHSISLQSSSDNVTLLGGGANVMLANSGGVKWSVKLDNSEQLSELAQSLGCDIS</sequence>
<dbReference type="RefSeq" id="WP_004396339.1">
    <property type="nucleotide sequence ID" value="NZ_CAWQCL010000006.1"/>
</dbReference>
<accession>A0A9X0RAF6</accession>
<organism evidence="1 2">
    <name type="scientific">Vibrio metschnikovii</name>
    <dbReference type="NCBI Taxonomy" id="28172"/>
    <lineage>
        <taxon>Bacteria</taxon>
        <taxon>Pseudomonadati</taxon>
        <taxon>Pseudomonadota</taxon>
        <taxon>Gammaproteobacteria</taxon>
        <taxon>Vibrionales</taxon>
        <taxon>Vibrionaceae</taxon>
        <taxon>Vibrio</taxon>
    </lineage>
</organism>
<reference evidence="1" key="1">
    <citation type="submission" date="2020-08" db="EMBL/GenBank/DDBJ databases">
        <title>Genome Sequencing and Pan-Genome Analysis of Migratory bird Vibrio Strains, Inner Mongolia.</title>
        <authorList>
            <person name="Zheng L."/>
        </authorList>
    </citation>
    <scope>NUCLEOTIDE SEQUENCE</scope>
    <source>
        <strain evidence="1">M13F</strain>
    </source>
</reference>
<dbReference type="EMBL" id="JACRUP010000017">
    <property type="protein sequence ID" value="MBC5852699.1"/>
    <property type="molecule type" value="Genomic_DNA"/>
</dbReference>
<evidence type="ECO:0000313" key="1">
    <source>
        <dbReference type="EMBL" id="MBC5852699.1"/>
    </source>
</evidence>
<proteinExistence type="predicted"/>
<dbReference type="InterPro" id="IPR021811">
    <property type="entry name" value="DUF3389"/>
</dbReference>